<accession>A0AAU8FW57</accession>
<evidence type="ECO:0000313" key="1">
    <source>
        <dbReference type="EMBL" id="XCH28823.1"/>
    </source>
</evidence>
<organism evidence="1">
    <name type="scientific">Cellulosimicrobium sp. ES-005</name>
    <dbReference type="NCBI Taxonomy" id="3163031"/>
    <lineage>
        <taxon>Bacteria</taxon>
        <taxon>Bacillati</taxon>
        <taxon>Actinomycetota</taxon>
        <taxon>Actinomycetes</taxon>
        <taxon>Micrococcales</taxon>
        <taxon>Promicromonosporaceae</taxon>
        <taxon>Cellulosimicrobium</taxon>
    </lineage>
</organism>
<reference evidence="1" key="1">
    <citation type="submission" date="2024-06" db="EMBL/GenBank/DDBJ databases">
        <title>Complete genome sequence of the cellulolytic actinobacterium, Cellulosimicrobium ES-005.</title>
        <authorList>
            <person name="Matthews C.T."/>
            <person name="Underwood K.D."/>
            <person name="Ghanchi K.M."/>
            <person name="Fields S.D."/>
            <person name="Gardner S.G."/>
        </authorList>
    </citation>
    <scope>NUCLEOTIDE SEQUENCE</scope>
    <source>
        <strain evidence="1">ES-005</strain>
    </source>
</reference>
<dbReference type="EMBL" id="CP159290">
    <property type="protein sequence ID" value="XCH28823.1"/>
    <property type="molecule type" value="Genomic_DNA"/>
</dbReference>
<dbReference type="AlphaFoldDB" id="A0AAU8FW57"/>
<proteinExistence type="predicted"/>
<sequence>MARQHVHVRKETPALARWQAENRRTIPAPLREAHPVAVNRALALAGHDPRRLTATDERTVLVHNERVW</sequence>
<protein>
    <submittedName>
        <fullName evidence="1">Uncharacterized protein</fullName>
    </submittedName>
</protein>
<dbReference type="RefSeq" id="WP_353707240.1">
    <property type="nucleotide sequence ID" value="NZ_CP159290.1"/>
</dbReference>
<name>A0AAU8FW57_9MICO</name>
<gene>
    <name evidence="1" type="ORF">ABRQ22_14585</name>
</gene>